<dbReference type="PANTHER" id="PTHR31152">
    <property type="entry name" value="PLAC8 FAMILY PROTEIN"/>
    <property type="match status" value="1"/>
</dbReference>
<comment type="caution">
    <text evidence="1">The sequence shown here is derived from an EMBL/GenBank/DDBJ whole genome shotgun (WGS) entry which is preliminary data.</text>
</comment>
<sequence>MSAVLAIFQVVGGVEKVIALNFAFALRWSAAFVIQFPQLASYCKMSSIYKPHSVTTALLYCLSLSLMDNVLACACMCSLVACITGNDEIGDLAQLLSCLSDLVYCTVCACIQSQRKIEMDTLLLQDIPLLPIQNLVHILHLAIQDDLILLISSDYLWDGPLSYNFMNILPEDILLEKFSCELQIPLLKLFILVHEDKKTEIVMALSFSSPFILVCCESMLAIASGIRNGDLIEHLS</sequence>
<dbReference type="AlphaFoldDB" id="A0A8X8A8N6"/>
<evidence type="ECO:0000313" key="1">
    <source>
        <dbReference type="EMBL" id="KAG6784793.1"/>
    </source>
</evidence>
<proteinExistence type="predicted"/>
<reference evidence="1" key="1">
    <citation type="journal article" date="2020" name="bioRxiv">
        <title>Hybrid origin of Populus tomentosa Carr. identified through genome sequencing and phylogenomic analysis.</title>
        <authorList>
            <person name="An X."/>
            <person name="Gao K."/>
            <person name="Chen Z."/>
            <person name="Li J."/>
            <person name="Yang X."/>
            <person name="Yang X."/>
            <person name="Zhou J."/>
            <person name="Guo T."/>
            <person name="Zhao T."/>
            <person name="Huang S."/>
            <person name="Miao D."/>
            <person name="Khan W.U."/>
            <person name="Rao P."/>
            <person name="Ye M."/>
            <person name="Lei B."/>
            <person name="Liao W."/>
            <person name="Wang J."/>
            <person name="Ji L."/>
            <person name="Li Y."/>
            <person name="Guo B."/>
            <person name="Mustafa N.S."/>
            <person name="Li S."/>
            <person name="Yun Q."/>
            <person name="Keller S.R."/>
            <person name="Mao J."/>
            <person name="Zhang R."/>
            <person name="Strauss S.H."/>
        </authorList>
    </citation>
    <scope>NUCLEOTIDE SEQUENCE</scope>
    <source>
        <strain evidence="1">GM15</strain>
        <tissue evidence="1">Leaf</tissue>
    </source>
</reference>
<evidence type="ECO:0000313" key="2">
    <source>
        <dbReference type="Proteomes" id="UP000886885"/>
    </source>
</evidence>
<dbReference type="EMBL" id="JAAWWB010000004">
    <property type="protein sequence ID" value="KAG6784793.1"/>
    <property type="molecule type" value="Genomic_DNA"/>
</dbReference>
<protein>
    <submittedName>
        <fullName evidence="1">Uncharacterized protein</fullName>
    </submittedName>
</protein>
<organism evidence="1 2">
    <name type="scientific">Populus tomentosa</name>
    <name type="common">Chinese white poplar</name>
    <dbReference type="NCBI Taxonomy" id="118781"/>
    <lineage>
        <taxon>Eukaryota</taxon>
        <taxon>Viridiplantae</taxon>
        <taxon>Streptophyta</taxon>
        <taxon>Embryophyta</taxon>
        <taxon>Tracheophyta</taxon>
        <taxon>Spermatophyta</taxon>
        <taxon>Magnoliopsida</taxon>
        <taxon>eudicotyledons</taxon>
        <taxon>Gunneridae</taxon>
        <taxon>Pentapetalae</taxon>
        <taxon>rosids</taxon>
        <taxon>fabids</taxon>
        <taxon>Malpighiales</taxon>
        <taxon>Salicaceae</taxon>
        <taxon>Saliceae</taxon>
        <taxon>Populus</taxon>
    </lineage>
</organism>
<accession>A0A8X8A8N6</accession>
<keyword evidence="2" id="KW-1185">Reference proteome</keyword>
<dbReference type="PANTHER" id="PTHR31152:SF19">
    <property type="entry name" value="PLAC8 FAMILY PROTEIN"/>
    <property type="match status" value="1"/>
</dbReference>
<dbReference type="OrthoDB" id="998115at2759"/>
<dbReference type="Proteomes" id="UP000886885">
    <property type="component" value="Chromosome 2D"/>
</dbReference>
<name>A0A8X8A8N6_POPTO</name>
<gene>
    <name evidence="1" type="ORF">POTOM_010502</name>
</gene>